<name>X5M9Z7_9HYPH</name>
<evidence type="ECO:0000256" key="9">
    <source>
        <dbReference type="ARBA" id="ARBA00022741"/>
    </source>
</evidence>
<evidence type="ECO:0000256" key="1">
    <source>
        <dbReference type="ARBA" id="ARBA00004496"/>
    </source>
</evidence>
<feature type="binding site" evidence="14">
    <location>
        <position position="110"/>
    </location>
    <ligand>
        <name>ATP</name>
        <dbReference type="ChEBI" id="CHEBI:30616"/>
    </ligand>
</feature>
<dbReference type="Gene3D" id="3.90.870.10">
    <property type="entry name" value="DHBP synthase"/>
    <property type="match status" value="1"/>
</dbReference>
<keyword evidence="6 13" id="KW-0808">Transferase</keyword>
<keyword evidence="10 13" id="KW-0067">ATP-binding</keyword>
<comment type="subcellular location">
    <subcellularLocation>
        <location evidence="1 13">Cytoplasm</location>
    </subcellularLocation>
</comment>
<feature type="domain" description="YrdC-like" evidence="15">
    <location>
        <begin position="65"/>
        <end position="252"/>
    </location>
</feature>
<evidence type="ECO:0000256" key="5">
    <source>
        <dbReference type="ARBA" id="ARBA00022490"/>
    </source>
</evidence>
<proteinExistence type="inferred from homology"/>
<dbReference type="FunFam" id="3.90.870.10:FF:000009">
    <property type="entry name" value="Threonylcarbamoyl-AMP synthase, putative"/>
    <property type="match status" value="1"/>
</dbReference>
<keyword evidence="17" id="KW-1185">Reference proteome</keyword>
<feature type="binding site" evidence="14">
    <location>
        <position position="282"/>
    </location>
    <ligand>
        <name>ATP</name>
        <dbReference type="ChEBI" id="CHEBI:30616"/>
    </ligand>
</feature>
<dbReference type="GO" id="GO:0003725">
    <property type="term" value="F:double-stranded RNA binding"/>
    <property type="evidence" value="ECO:0007669"/>
    <property type="project" value="UniProtKB-UniRule"/>
</dbReference>
<evidence type="ECO:0000256" key="7">
    <source>
        <dbReference type="ARBA" id="ARBA00022694"/>
    </source>
</evidence>
<dbReference type="EC" id="2.7.7.87" evidence="3 13"/>
<dbReference type="KEGG" id="pect:BN1012_Phect2310"/>
<dbReference type="GO" id="GO:0006450">
    <property type="term" value="P:regulation of translational fidelity"/>
    <property type="evidence" value="ECO:0007669"/>
    <property type="project" value="TreeGrafter"/>
</dbReference>
<dbReference type="Gene3D" id="3.40.50.11030">
    <property type="entry name" value="Threonylcarbamoyl-AMP synthase, C-terminal domain"/>
    <property type="match status" value="1"/>
</dbReference>
<evidence type="ECO:0000259" key="15">
    <source>
        <dbReference type="PROSITE" id="PS51163"/>
    </source>
</evidence>
<feature type="binding site" evidence="14">
    <location>
        <position position="170"/>
    </location>
    <ligand>
        <name>ATP</name>
        <dbReference type="ChEBI" id="CHEBI:30616"/>
    </ligand>
</feature>
<dbReference type="STRING" id="1458461.BN1012_Phect2310"/>
<dbReference type="InterPro" id="IPR005145">
    <property type="entry name" value="Sua5_C"/>
</dbReference>
<feature type="binding site" evidence="14">
    <location>
        <position position="194"/>
    </location>
    <ligand>
        <name>L-threonine</name>
        <dbReference type="ChEBI" id="CHEBI:57926"/>
    </ligand>
</feature>
<comment type="similarity">
    <text evidence="2 13">Belongs to the SUA5 family.</text>
</comment>
<dbReference type="GO" id="GO:0000049">
    <property type="term" value="F:tRNA binding"/>
    <property type="evidence" value="ECO:0007669"/>
    <property type="project" value="TreeGrafter"/>
</dbReference>
<dbReference type="PATRIC" id="fig|1458461.3.peg.2316"/>
<evidence type="ECO:0000313" key="16">
    <source>
        <dbReference type="EMBL" id="CDO60523.1"/>
    </source>
</evidence>
<feature type="binding site" evidence="14">
    <location>
        <position position="87"/>
    </location>
    <ligand>
        <name>L-threonine</name>
        <dbReference type="ChEBI" id="CHEBI:57926"/>
    </ligand>
</feature>
<evidence type="ECO:0000256" key="10">
    <source>
        <dbReference type="ARBA" id="ARBA00022840"/>
    </source>
</evidence>
<evidence type="ECO:0000256" key="14">
    <source>
        <dbReference type="PIRSR" id="PIRSR004930-1"/>
    </source>
</evidence>
<dbReference type="GO" id="GO:0005524">
    <property type="term" value="F:ATP binding"/>
    <property type="evidence" value="ECO:0007669"/>
    <property type="project" value="UniProtKB-UniRule"/>
</dbReference>
<dbReference type="InterPro" id="IPR017945">
    <property type="entry name" value="DHBP_synth_RibB-like_a/b_dom"/>
</dbReference>
<dbReference type="InterPro" id="IPR010923">
    <property type="entry name" value="T(6)A37_SUA5"/>
</dbReference>
<comment type="catalytic activity">
    <reaction evidence="12 13">
        <text>L-threonine + hydrogencarbonate + ATP = L-threonylcarbamoyladenylate + diphosphate + H2O</text>
        <dbReference type="Rhea" id="RHEA:36407"/>
        <dbReference type="ChEBI" id="CHEBI:15377"/>
        <dbReference type="ChEBI" id="CHEBI:17544"/>
        <dbReference type="ChEBI" id="CHEBI:30616"/>
        <dbReference type="ChEBI" id="CHEBI:33019"/>
        <dbReference type="ChEBI" id="CHEBI:57926"/>
        <dbReference type="ChEBI" id="CHEBI:73682"/>
        <dbReference type="EC" id="2.7.7.87"/>
    </reaction>
</comment>
<dbReference type="NCBIfam" id="TIGR00057">
    <property type="entry name" value="L-threonylcarbamoyladenylate synthase"/>
    <property type="match status" value="1"/>
</dbReference>
<dbReference type="GO" id="GO:0005737">
    <property type="term" value="C:cytoplasm"/>
    <property type="evidence" value="ECO:0007669"/>
    <property type="project" value="UniProtKB-SubCell"/>
</dbReference>
<dbReference type="Proteomes" id="UP000032160">
    <property type="component" value="Chromosome I"/>
</dbReference>
<sequence length="372" mass="38561">MGGRSCGFSHLGNRGRVIRQTDSRNGGHIQPQGIYAAFALLKTGRSWQVAAMTPPAALTPTKADKDAIDRASQCLLAGGLVAFPTETVYGLGADATSDRAVARIFEAKGRPQFNPLISHVSGVEMARQLGELSDLALALADTFWPGPLTLVVPRSADCPVSLLASAGLDTIAIRMPNHKVAQALIGRVQRPLAAPSANPSGRVSPTTAQHAADGLKGRIDMVLDGGPCTVGLESTVVSIVADQVRLLRPGTITRNQLEGVCGALEETKSNAIEAPGMLVSHYAPNASVRLNVSAPADNEALLGFGPDLPQHDGPIANLSPSADLVEAAANLFAMLRQLDATGARGIAVTPIPADGIGEAINDRLKRAAAPKT</sequence>
<feature type="binding site" evidence="14">
    <location>
        <position position="204"/>
    </location>
    <ligand>
        <name>ATP</name>
        <dbReference type="ChEBI" id="CHEBI:30616"/>
    </ligand>
</feature>
<evidence type="ECO:0000256" key="3">
    <source>
        <dbReference type="ARBA" id="ARBA00012584"/>
    </source>
</evidence>
<feature type="binding site" evidence="14">
    <location>
        <position position="174"/>
    </location>
    <ligand>
        <name>L-threonine</name>
        <dbReference type="ChEBI" id="CHEBI:57926"/>
    </ligand>
</feature>
<keyword evidence="8 13" id="KW-0548">Nucleotidyltransferase</keyword>
<keyword evidence="5 13" id="KW-0963">Cytoplasm</keyword>
<keyword evidence="7 13" id="KW-0819">tRNA processing</keyword>
<dbReference type="AlphaFoldDB" id="X5M9Z7"/>
<evidence type="ECO:0000256" key="2">
    <source>
        <dbReference type="ARBA" id="ARBA00007663"/>
    </source>
</evidence>
<feature type="binding site" evidence="14">
    <location>
        <position position="196"/>
    </location>
    <ligand>
        <name>ATP</name>
        <dbReference type="ChEBI" id="CHEBI:30616"/>
    </ligand>
</feature>
<dbReference type="PANTHER" id="PTHR17490">
    <property type="entry name" value="SUA5"/>
    <property type="match status" value="1"/>
</dbReference>
<evidence type="ECO:0000313" key="17">
    <source>
        <dbReference type="Proteomes" id="UP000032160"/>
    </source>
</evidence>
<dbReference type="EMBL" id="HG966617">
    <property type="protein sequence ID" value="CDO60523.1"/>
    <property type="molecule type" value="Genomic_DNA"/>
</dbReference>
<evidence type="ECO:0000256" key="8">
    <source>
        <dbReference type="ARBA" id="ARBA00022695"/>
    </source>
</evidence>
<dbReference type="InterPro" id="IPR050156">
    <property type="entry name" value="TC-AMP_synthase_SUA5"/>
</dbReference>
<dbReference type="PIRSF" id="PIRSF004930">
    <property type="entry name" value="Tln_factor_SUA5"/>
    <property type="match status" value="1"/>
</dbReference>
<dbReference type="GO" id="GO:0061710">
    <property type="term" value="F:L-threonylcarbamoyladenylate synthase"/>
    <property type="evidence" value="ECO:0007669"/>
    <property type="project" value="UniProtKB-EC"/>
</dbReference>
<dbReference type="HOGENOM" id="CLU_031397_0_2_5"/>
<organism evidence="16 17">
    <name type="scientific">Candidatus Phaeomarinibacter ectocarpi</name>
    <dbReference type="NCBI Taxonomy" id="1458461"/>
    <lineage>
        <taxon>Bacteria</taxon>
        <taxon>Pseudomonadati</taxon>
        <taxon>Pseudomonadota</taxon>
        <taxon>Alphaproteobacteria</taxon>
        <taxon>Hyphomicrobiales</taxon>
        <taxon>Parvibaculaceae</taxon>
        <taxon>Candidatus Phaeomarinibacter</taxon>
    </lineage>
</organism>
<dbReference type="Pfam" id="PF03481">
    <property type="entry name" value="Sua5_C"/>
    <property type="match status" value="1"/>
</dbReference>
<protein>
    <recommendedName>
        <fullName evidence="4 13">Threonylcarbamoyl-AMP synthase</fullName>
        <shortName evidence="13">TC-AMP synthase</shortName>
        <ecNumber evidence="3 13">2.7.7.87</ecNumber>
    </recommendedName>
    <alternativeName>
        <fullName evidence="11 13">L-threonylcarbamoyladenylate synthase</fullName>
    </alternativeName>
</protein>
<feature type="binding site" evidence="14">
    <location>
        <position position="234"/>
    </location>
    <ligand>
        <name>L-threonine</name>
        <dbReference type="ChEBI" id="CHEBI:57926"/>
    </ligand>
</feature>
<evidence type="ECO:0000256" key="12">
    <source>
        <dbReference type="ARBA" id="ARBA00048366"/>
    </source>
</evidence>
<dbReference type="PANTHER" id="PTHR17490:SF16">
    <property type="entry name" value="THREONYLCARBAMOYL-AMP SYNTHASE"/>
    <property type="match status" value="1"/>
</dbReference>
<gene>
    <name evidence="16" type="ORF">BN1012_Phect2310</name>
</gene>
<feature type="binding site" evidence="14">
    <location>
        <position position="248"/>
    </location>
    <ligand>
        <name>ATP</name>
        <dbReference type="ChEBI" id="CHEBI:30616"/>
    </ligand>
</feature>
<evidence type="ECO:0000256" key="13">
    <source>
        <dbReference type="PIRNR" id="PIRNR004930"/>
    </source>
</evidence>
<evidence type="ECO:0000256" key="6">
    <source>
        <dbReference type="ARBA" id="ARBA00022679"/>
    </source>
</evidence>
<comment type="function">
    <text evidence="13">Required for the formation of a threonylcarbamoyl group on adenosine at position 37 (t(6)A37) in tRNAs that read codons beginning with adenine.</text>
</comment>
<dbReference type="Pfam" id="PF01300">
    <property type="entry name" value="Sua5_yciO_yrdC"/>
    <property type="match status" value="1"/>
</dbReference>
<keyword evidence="9 13" id="KW-0547">Nucleotide-binding</keyword>
<evidence type="ECO:0000256" key="11">
    <source>
        <dbReference type="ARBA" id="ARBA00029774"/>
    </source>
</evidence>
<evidence type="ECO:0000256" key="4">
    <source>
        <dbReference type="ARBA" id="ARBA00015492"/>
    </source>
</evidence>
<dbReference type="GO" id="GO:0008033">
    <property type="term" value="P:tRNA processing"/>
    <property type="evidence" value="ECO:0007669"/>
    <property type="project" value="UniProtKB-KW"/>
</dbReference>
<reference evidence="16 17" key="1">
    <citation type="journal article" date="2014" name="Front. Genet.">
        <title>Genome and metabolic network of "Candidatus Phaeomarinobacter ectocarpi" Ec32, a new candidate genus of Alphaproteobacteria frequently associated with brown algae.</title>
        <authorList>
            <person name="Dittami S.M."/>
            <person name="Barbeyron T."/>
            <person name="Boyen C."/>
            <person name="Cambefort J."/>
            <person name="Collet G."/>
            <person name="Delage L."/>
            <person name="Gobet A."/>
            <person name="Groisillier A."/>
            <person name="Leblanc C."/>
            <person name="Michel G."/>
            <person name="Scornet D."/>
            <person name="Siegel A."/>
            <person name="Tapia J.E."/>
            <person name="Tonon T."/>
        </authorList>
    </citation>
    <scope>NUCLEOTIDE SEQUENCE [LARGE SCALE GENOMIC DNA]</scope>
    <source>
        <strain evidence="16 17">Ec32</strain>
    </source>
</reference>
<dbReference type="InterPro" id="IPR006070">
    <property type="entry name" value="Sua5-like_dom"/>
</dbReference>
<feature type="binding site" evidence="14">
    <location>
        <position position="119"/>
    </location>
    <ligand>
        <name>L-threonine</name>
        <dbReference type="ChEBI" id="CHEBI:57926"/>
    </ligand>
</feature>
<accession>X5M9Z7</accession>
<dbReference type="SUPFAM" id="SSF55821">
    <property type="entry name" value="YrdC/RibB"/>
    <property type="match status" value="1"/>
</dbReference>
<dbReference type="InterPro" id="IPR038385">
    <property type="entry name" value="Sua5/YwlC_C"/>
</dbReference>
<dbReference type="PROSITE" id="PS51163">
    <property type="entry name" value="YRDC"/>
    <property type="match status" value="1"/>
</dbReference>
<feature type="binding site" evidence="14">
    <location>
        <position position="114"/>
    </location>
    <ligand>
        <name>ATP</name>
        <dbReference type="ChEBI" id="CHEBI:30616"/>
    </ligand>
</feature>